<comment type="caution">
    <text evidence="10">The sequence shown here is derived from an EMBL/GenBank/DDBJ whole genome shotgun (WGS) entry which is preliminary data.</text>
</comment>
<dbReference type="InterPro" id="IPR005702">
    <property type="entry name" value="Wzc-like_C"/>
</dbReference>
<organism evidence="10 11">
    <name type="scientific">Metabacillus indicus</name>
    <name type="common">Bacillus indicus</name>
    <dbReference type="NCBI Taxonomy" id="246786"/>
    <lineage>
        <taxon>Bacteria</taxon>
        <taxon>Bacillati</taxon>
        <taxon>Bacillota</taxon>
        <taxon>Bacilli</taxon>
        <taxon>Bacillales</taxon>
        <taxon>Bacillaceae</taxon>
        <taxon>Metabacillus</taxon>
    </lineage>
</organism>
<protein>
    <recommendedName>
        <fullName evidence="2">non-specific protein-tyrosine kinase</fullName>
        <ecNumber evidence="2">2.7.10.2</ecNumber>
    </recommendedName>
</protein>
<dbReference type="GO" id="GO:0042802">
    <property type="term" value="F:identical protein binding"/>
    <property type="evidence" value="ECO:0007669"/>
    <property type="project" value="UniProtKB-ARBA"/>
</dbReference>
<dbReference type="PANTHER" id="PTHR32309">
    <property type="entry name" value="TYROSINE-PROTEIN KINASE"/>
    <property type="match status" value="1"/>
</dbReference>
<keyword evidence="5" id="KW-0418">Kinase</keyword>
<evidence type="ECO:0000256" key="2">
    <source>
        <dbReference type="ARBA" id="ARBA00011903"/>
    </source>
</evidence>
<evidence type="ECO:0000256" key="5">
    <source>
        <dbReference type="ARBA" id="ARBA00022777"/>
    </source>
</evidence>
<evidence type="ECO:0000256" key="4">
    <source>
        <dbReference type="ARBA" id="ARBA00022741"/>
    </source>
</evidence>
<dbReference type="EC" id="2.7.10.2" evidence="2"/>
<sequence length="219" mass="23982">MVRNLFNNVPQRKKSLITYLNPNSILSDQYRTIITNLQFASIEQSYRSLLITSPGYGEGKTTTVANLAVSLALQGEKVLLIDGDLRKPSIHDSFKLENNIGLTNVLIGNAVLSEAVHQTEIGRLAVLTSGSIPHNPSELIASQAMRDLMSNMQKQYDYILFDCPPVLNAVDTKILANECDGVVLVVNNGKTDKEKALEANKILTAARASLLGIVLNEFK</sequence>
<feature type="domain" description="AAA" evidence="9">
    <location>
        <begin position="57"/>
        <end position="187"/>
    </location>
</feature>
<keyword evidence="7" id="KW-0829">Tyrosine-protein kinase</keyword>
<keyword evidence="4" id="KW-0547">Nucleotide-binding</keyword>
<dbReference type="Gene3D" id="3.40.50.300">
    <property type="entry name" value="P-loop containing nucleotide triphosphate hydrolases"/>
    <property type="match status" value="1"/>
</dbReference>
<evidence type="ECO:0000256" key="8">
    <source>
        <dbReference type="ARBA" id="ARBA00051245"/>
    </source>
</evidence>
<evidence type="ECO:0000256" key="3">
    <source>
        <dbReference type="ARBA" id="ARBA00022679"/>
    </source>
</evidence>
<dbReference type="GO" id="GO:0004715">
    <property type="term" value="F:non-membrane spanning protein tyrosine kinase activity"/>
    <property type="evidence" value="ECO:0007669"/>
    <property type="project" value="UniProtKB-EC"/>
</dbReference>
<accession>A0A084H4I3</accession>
<dbReference type="STRING" id="246786.GS18_0206215"/>
<comment type="catalytic activity">
    <reaction evidence="8">
        <text>L-tyrosyl-[protein] + ATP = O-phospho-L-tyrosyl-[protein] + ADP + H(+)</text>
        <dbReference type="Rhea" id="RHEA:10596"/>
        <dbReference type="Rhea" id="RHEA-COMP:10136"/>
        <dbReference type="Rhea" id="RHEA-COMP:20101"/>
        <dbReference type="ChEBI" id="CHEBI:15378"/>
        <dbReference type="ChEBI" id="CHEBI:30616"/>
        <dbReference type="ChEBI" id="CHEBI:46858"/>
        <dbReference type="ChEBI" id="CHEBI:61978"/>
        <dbReference type="ChEBI" id="CHEBI:456216"/>
        <dbReference type="EC" id="2.7.10.2"/>
    </reaction>
</comment>
<dbReference type="Proteomes" id="UP000028549">
    <property type="component" value="Unassembled WGS sequence"/>
</dbReference>
<keyword evidence="3" id="KW-0808">Transferase</keyword>
<dbReference type="InterPro" id="IPR025669">
    <property type="entry name" value="AAA_dom"/>
</dbReference>
<dbReference type="EMBL" id="JNVC02000001">
    <property type="protein sequence ID" value="KEZ54495.1"/>
    <property type="molecule type" value="Genomic_DNA"/>
</dbReference>
<reference evidence="10 11" key="1">
    <citation type="journal article" date="2005" name="Int. J. Syst. Evol. Microbiol.">
        <title>Bacillus cibi sp. nov., isolated from jeotgal, a traditional Korean fermented seafood.</title>
        <authorList>
            <person name="Yoon J.H."/>
            <person name="Lee C.H."/>
            <person name="Oh T.K."/>
        </authorList>
    </citation>
    <scope>NUCLEOTIDE SEQUENCE [LARGE SCALE GENOMIC DNA]</scope>
    <source>
        <strain evidence="10 11">DSM 16189</strain>
    </source>
</reference>
<evidence type="ECO:0000256" key="6">
    <source>
        <dbReference type="ARBA" id="ARBA00022840"/>
    </source>
</evidence>
<proteinExistence type="inferred from homology"/>
<dbReference type="Pfam" id="PF13614">
    <property type="entry name" value="AAA_31"/>
    <property type="match status" value="1"/>
</dbReference>
<dbReference type="AlphaFoldDB" id="A0A084H4I3"/>
<dbReference type="GO" id="GO:0005524">
    <property type="term" value="F:ATP binding"/>
    <property type="evidence" value="ECO:0007669"/>
    <property type="project" value="UniProtKB-KW"/>
</dbReference>
<dbReference type="NCBIfam" id="TIGR01007">
    <property type="entry name" value="eps_fam"/>
    <property type="match status" value="1"/>
</dbReference>
<comment type="similarity">
    <text evidence="1">Belongs to the CpsD/CapB family.</text>
</comment>
<dbReference type="InterPro" id="IPR027417">
    <property type="entry name" value="P-loop_NTPase"/>
</dbReference>
<evidence type="ECO:0000259" key="9">
    <source>
        <dbReference type="Pfam" id="PF13614"/>
    </source>
</evidence>
<dbReference type="PANTHER" id="PTHR32309:SF13">
    <property type="entry name" value="FERRIC ENTEROBACTIN TRANSPORT PROTEIN FEPE"/>
    <property type="match status" value="1"/>
</dbReference>
<dbReference type="CDD" id="cd05387">
    <property type="entry name" value="BY-kinase"/>
    <property type="match status" value="1"/>
</dbReference>
<dbReference type="FunFam" id="3.40.50.300:FF:000527">
    <property type="entry name" value="Tyrosine-protein kinase etk"/>
    <property type="match status" value="1"/>
</dbReference>
<dbReference type="InterPro" id="IPR050445">
    <property type="entry name" value="Bact_polysacc_biosynth/exp"/>
</dbReference>
<name>A0A084H4I3_METID</name>
<evidence type="ECO:0000256" key="1">
    <source>
        <dbReference type="ARBA" id="ARBA00007316"/>
    </source>
</evidence>
<gene>
    <name evidence="10" type="ORF">GS18_0206215</name>
</gene>
<keyword evidence="11" id="KW-1185">Reference proteome</keyword>
<keyword evidence="6" id="KW-0067">ATP-binding</keyword>
<evidence type="ECO:0000313" key="10">
    <source>
        <dbReference type="EMBL" id="KEZ54495.1"/>
    </source>
</evidence>
<dbReference type="GO" id="GO:0005886">
    <property type="term" value="C:plasma membrane"/>
    <property type="evidence" value="ECO:0007669"/>
    <property type="project" value="UniProtKB-ARBA"/>
</dbReference>
<evidence type="ECO:0000313" key="11">
    <source>
        <dbReference type="Proteomes" id="UP000028549"/>
    </source>
</evidence>
<evidence type="ECO:0000256" key="7">
    <source>
        <dbReference type="ARBA" id="ARBA00023137"/>
    </source>
</evidence>
<dbReference type="SUPFAM" id="SSF52540">
    <property type="entry name" value="P-loop containing nucleoside triphosphate hydrolases"/>
    <property type="match status" value="1"/>
</dbReference>